<comment type="caution">
    <text evidence="9">The sequence shown here is derived from an EMBL/GenBank/DDBJ whole genome shotgun (WGS) entry which is preliminary data.</text>
</comment>
<dbReference type="RefSeq" id="WP_126977514.1">
    <property type="nucleotide sequence ID" value="NZ_PQSP01000001.1"/>
</dbReference>
<evidence type="ECO:0000256" key="3">
    <source>
        <dbReference type="ARBA" id="ARBA00022618"/>
    </source>
</evidence>
<keyword evidence="5 7" id="KW-0574">Periplasm</keyword>
<sequence precursor="true">MYRRQFFAWSAAATTGVLASWPTQAQLNVDVTGVGLTEIPVMIVPFRGEQLLDVAVSAVVRSDLKRSGMFHMMSVDVTMDENTQVNYSEWKQLGADALVGGSVSQLADGRYEIRVRLWDIATGRELAYQVYTVAGADLRLAAHHIADLIFEKLTGHKGAFASRIAYVTQSGSRYSLLIADSDGERAKVALNSNEAIISPAWSPDGTQLAYVSFELQKPVIYVHNLSTGQRQAVANFKGSNSAPAWSPQGGQLAAVLTLSGLSQIYLLSSGGGTPKRLTNSYGIDTQPKFSPDGKYIYFVSDRGGSPQIYRMPAAGGSAERVTFKTSYSVDPALSPDGKWLAYISRESGGFRLQLMNLQTGATQNLTDTAGDSNPSFAPNSLMIMYATRIGGRDALMTTTLDGRVKTRLSSNNANVKEPVWGPYLR</sequence>
<organism evidence="9 10">
    <name type="scientific">Saezia sanguinis</name>
    <dbReference type="NCBI Taxonomy" id="1965230"/>
    <lineage>
        <taxon>Bacteria</taxon>
        <taxon>Pseudomonadati</taxon>
        <taxon>Pseudomonadota</taxon>
        <taxon>Betaproteobacteria</taxon>
        <taxon>Burkholderiales</taxon>
        <taxon>Saeziaceae</taxon>
        <taxon>Saezia</taxon>
    </lineage>
</organism>
<keyword evidence="10" id="KW-1185">Reference proteome</keyword>
<dbReference type="InterPro" id="IPR014167">
    <property type="entry name" value="Tol-Pal_TolB"/>
</dbReference>
<dbReference type="NCBIfam" id="TIGR02800">
    <property type="entry name" value="propeller_TolB"/>
    <property type="match status" value="1"/>
</dbReference>
<dbReference type="SUPFAM" id="SSF69304">
    <property type="entry name" value="Tricorn protease N-terminal domain"/>
    <property type="match status" value="1"/>
</dbReference>
<dbReference type="EMBL" id="PQSP01000001">
    <property type="protein sequence ID" value="RUS67815.1"/>
    <property type="molecule type" value="Genomic_DNA"/>
</dbReference>
<gene>
    <name evidence="7 9" type="primary">tolB</name>
    <name evidence="9" type="ORF">CUZ56_00294</name>
</gene>
<feature type="domain" description="TolB N-terminal" evidence="8">
    <location>
        <begin position="27"/>
        <end position="126"/>
    </location>
</feature>
<dbReference type="SUPFAM" id="SSF52964">
    <property type="entry name" value="TolB, N-terminal domain"/>
    <property type="match status" value="1"/>
</dbReference>
<dbReference type="GO" id="GO:0051301">
    <property type="term" value="P:cell division"/>
    <property type="evidence" value="ECO:0007669"/>
    <property type="project" value="UniProtKB-UniRule"/>
</dbReference>
<comment type="subunit">
    <text evidence="7">The Tol-Pal system is composed of five core proteins: the inner membrane proteins TolA, TolQ and TolR, the periplasmic protein TolB and the outer membrane protein Pal. They form a network linking the inner and outer membranes and the peptidoglycan layer.</text>
</comment>
<dbReference type="PANTHER" id="PTHR36842:SF1">
    <property type="entry name" value="PROTEIN TOLB"/>
    <property type="match status" value="1"/>
</dbReference>
<evidence type="ECO:0000256" key="7">
    <source>
        <dbReference type="HAMAP-Rule" id="MF_00671"/>
    </source>
</evidence>
<dbReference type="Proteomes" id="UP000286947">
    <property type="component" value="Unassembled WGS sequence"/>
</dbReference>
<evidence type="ECO:0000256" key="6">
    <source>
        <dbReference type="ARBA" id="ARBA00023306"/>
    </source>
</evidence>
<accession>A0A433SGF0</accession>
<dbReference type="Gene3D" id="2.120.10.30">
    <property type="entry name" value="TolB, C-terminal domain"/>
    <property type="match status" value="1"/>
</dbReference>
<dbReference type="InterPro" id="IPR007195">
    <property type="entry name" value="TolB_N"/>
</dbReference>
<comment type="similarity">
    <text evidence="2 7">Belongs to the TolB family.</text>
</comment>
<dbReference type="Pfam" id="PF07676">
    <property type="entry name" value="PD40"/>
    <property type="match status" value="3"/>
</dbReference>
<dbReference type="GO" id="GO:0042597">
    <property type="term" value="C:periplasmic space"/>
    <property type="evidence" value="ECO:0007669"/>
    <property type="project" value="UniProtKB-SubCell"/>
</dbReference>
<protein>
    <recommendedName>
        <fullName evidence="7">Tol-Pal system protein TolB</fullName>
    </recommendedName>
</protein>
<feature type="chain" id="PRO_5019592902" description="Tol-Pal system protein TolB" evidence="7">
    <location>
        <begin position="26"/>
        <end position="425"/>
    </location>
</feature>
<evidence type="ECO:0000313" key="10">
    <source>
        <dbReference type="Proteomes" id="UP000286947"/>
    </source>
</evidence>
<dbReference type="Pfam" id="PF04052">
    <property type="entry name" value="TolB_N"/>
    <property type="match status" value="1"/>
</dbReference>
<proteinExistence type="inferred from homology"/>
<dbReference type="InterPro" id="IPR011042">
    <property type="entry name" value="6-blade_b-propeller_TolB-like"/>
</dbReference>
<dbReference type="OrthoDB" id="9802240at2"/>
<evidence type="ECO:0000256" key="1">
    <source>
        <dbReference type="ARBA" id="ARBA00004418"/>
    </source>
</evidence>
<comment type="function">
    <text evidence="7">Part of the Tol-Pal system, which plays a role in outer membrane invagination during cell division and is important for maintaining outer membrane integrity.</text>
</comment>
<evidence type="ECO:0000256" key="2">
    <source>
        <dbReference type="ARBA" id="ARBA00009820"/>
    </source>
</evidence>
<keyword evidence="3 7" id="KW-0132">Cell division</keyword>
<keyword evidence="6 7" id="KW-0131">Cell cycle</keyword>
<evidence type="ECO:0000256" key="4">
    <source>
        <dbReference type="ARBA" id="ARBA00022729"/>
    </source>
</evidence>
<dbReference type="GO" id="GO:0017038">
    <property type="term" value="P:protein import"/>
    <property type="evidence" value="ECO:0007669"/>
    <property type="project" value="InterPro"/>
</dbReference>
<dbReference type="PANTHER" id="PTHR36842">
    <property type="entry name" value="PROTEIN TOLB HOMOLOG"/>
    <property type="match status" value="1"/>
</dbReference>
<comment type="subcellular location">
    <subcellularLocation>
        <location evidence="1 7">Periplasm</location>
    </subcellularLocation>
</comment>
<feature type="signal peptide" evidence="7">
    <location>
        <begin position="1"/>
        <end position="25"/>
    </location>
</feature>
<keyword evidence="4 7" id="KW-0732">Signal</keyword>
<name>A0A433SGF0_9BURK</name>
<dbReference type="HAMAP" id="MF_00671">
    <property type="entry name" value="TolB"/>
    <property type="match status" value="1"/>
</dbReference>
<evidence type="ECO:0000256" key="5">
    <source>
        <dbReference type="ARBA" id="ARBA00022764"/>
    </source>
</evidence>
<evidence type="ECO:0000313" key="9">
    <source>
        <dbReference type="EMBL" id="RUS67815.1"/>
    </source>
</evidence>
<dbReference type="AlphaFoldDB" id="A0A433SGF0"/>
<evidence type="ECO:0000259" key="8">
    <source>
        <dbReference type="Pfam" id="PF04052"/>
    </source>
</evidence>
<dbReference type="Gene3D" id="3.40.50.10070">
    <property type="entry name" value="TolB, N-terminal domain"/>
    <property type="match status" value="1"/>
</dbReference>
<reference evidence="9 10" key="1">
    <citation type="submission" date="2018-01" db="EMBL/GenBank/DDBJ databases">
        <title>Saezia sanguinis gen. nov., sp. nov., in the order Burkholderiales isolated from human blood.</title>
        <authorList>
            <person name="Medina-Pascual M.J."/>
            <person name="Valdezate S."/>
            <person name="Monzon S."/>
            <person name="Cuesta I."/>
            <person name="Carrasco G."/>
            <person name="Villalon P."/>
            <person name="Saez-Nieto J.A."/>
        </authorList>
    </citation>
    <scope>NUCLEOTIDE SEQUENCE [LARGE SCALE GENOMIC DNA]</scope>
    <source>
        <strain evidence="9 10">CNM695-12</strain>
    </source>
</reference>
<dbReference type="InterPro" id="IPR011659">
    <property type="entry name" value="WD40"/>
</dbReference>